<dbReference type="EMBL" id="ACLK02000002">
    <property type="protein sequence ID" value="EFY08527.1"/>
    <property type="molecule type" value="Genomic_DNA"/>
</dbReference>
<feature type="binding site" evidence="6">
    <location>
        <position position="101"/>
    </location>
    <ligand>
        <name>5-phospho-alpha-D-ribose 1-diphosphate</name>
        <dbReference type="ChEBI" id="CHEBI:58017"/>
        <note>ligand shared between dimeric partners</note>
    </ligand>
</feature>
<dbReference type="Pfam" id="PF00156">
    <property type="entry name" value="Pribosyltran"/>
    <property type="match status" value="1"/>
</dbReference>
<evidence type="ECO:0000256" key="3">
    <source>
        <dbReference type="ARBA" id="ARBA00022676"/>
    </source>
</evidence>
<feature type="binding site" evidence="6">
    <location>
        <position position="107"/>
    </location>
    <ligand>
        <name>5-phospho-alpha-D-ribose 1-diphosphate</name>
        <dbReference type="ChEBI" id="CHEBI:58017"/>
        <note>ligand shared between dimeric partners</note>
    </ligand>
</feature>
<comment type="caution">
    <text evidence="6">Lacks conserved residue(s) required for the propagation of feature annotation.</text>
</comment>
<dbReference type="EC" id="2.4.2.10" evidence="2 6"/>
<feature type="binding site" description="in other chain" evidence="6">
    <location>
        <begin position="127"/>
        <end position="135"/>
    </location>
    <ligand>
        <name>5-phospho-alpha-D-ribose 1-diphosphate</name>
        <dbReference type="ChEBI" id="CHEBI:58017"/>
        <note>ligand shared between dimeric partners</note>
    </ligand>
</feature>
<comment type="caution">
    <text evidence="8">The sequence shown here is derived from an EMBL/GenBank/DDBJ whole genome shotgun (WGS) entry which is preliminary data.</text>
</comment>
<keyword evidence="9" id="KW-1185">Reference proteome</keyword>
<dbReference type="HAMAP" id="MF_01208">
    <property type="entry name" value="PyrE"/>
    <property type="match status" value="1"/>
</dbReference>
<dbReference type="GO" id="GO:0000287">
    <property type="term" value="F:magnesium ion binding"/>
    <property type="evidence" value="ECO:0007669"/>
    <property type="project" value="UniProtKB-UniRule"/>
</dbReference>
<proteinExistence type="inferred from homology"/>
<dbReference type="GO" id="GO:0004588">
    <property type="term" value="F:orotate phosphoribosyltransferase activity"/>
    <property type="evidence" value="ECO:0007669"/>
    <property type="project" value="UniProtKB-UniRule"/>
</dbReference>
<evidence type="ECO:0000256" key="2">
    <source>
        <dbReference type="ARBA" id="ARBA00011971"/>
    </source>
</evidence>
<dbReference type="UniPathway" id="UPA00070">
    <property type="reaction ID" value="UER00119"/>
</dbReference>
<dbReference type="Gene3D" id="3.40.50.2020">
    <property type="match status" value="1"/>
</dbReference>
<dbReference type="InterPro" id="IPR023031">
    <property type="entry name" value="OPRT"/>
</dbReference>
<evidence type="ECO:0000313" key="8">
    <source>
        <dbReference type="EMBL" id="EFY08527.1"/>
    </source>
</evidence>
<comment type="similarity">
    <text evidence="6">Belongs to the purine/pyrimidine phosphoribosyltransferase family. PyrE subfamily.</text>
</comment>
<dbReference type="PANTHER" id="PTHR19278">
    <property type="entry name" value="OROTATE PHOSPHORIBOSYLTRANSFERASE"/>
    <property type="match status" value="1"/>
</dbReference>
<dbReference type="InterPro" id="IPR029057">
    <property type="entry name" value="PRTase-like"/>
</dbReference>
<dbReference type="AlphaFoldDB" id="E7FWR3"/>
<dbReference type="Proteomes" id="UP000003028">
    <property type="component" value="Unassembled WGS sequence"/>
</dbReference>
<comment type="pathway">
    <text evidence="1 6">Pyrimidine metabolism; UMP biosynthesis via de novo pathway; UMP from orotate: step 1/2.</text>
</comment>
<gene>
    <name evidence="6 8" type="primary">pyrE</name>
    <name evidence="8" type="ORF">HMPREF0357_10633</name>
</gene>
<accession>E7FWR3</accession>
<feature type="binding site" evidence="6">
    <location>
        <position position="131"/>
    </location>
    <ligand>
        <name>orotate</name>
        <dbReference type="ChEBI" id="CHEBI:30839"/>
    </ligand>
</feature>
<dbReference type="CDD" id="cd06223">
    <property type="entry name" value="PRTases_typeI"/>
    <property type="match status" value="1"/>
</dbReference>
<dbReference type="SUPFAM" id="SSF53271">
    <property type="entry name" value="PRTase-like"/>
    <property type="match status" value="1"/>
</dbReference>
<name>E7FWR3_ERYRH</name>
<keyword evidence="6" id="KW-0460">Magnesium</keyword>
<keyword evidence="5 6" id="KW-0665">Pyrimidine biosynthesis</keyword>
<evidence type="ECO:0000256" key="4">
    <source>
        <dbReference type="ARBA" id="ARBA00022679"/>
    </source>
</evidence>
<keyword evidence="3 6" id="KW-0328">Glycosyltransferase</keyword>
<feature type="domain" description="Phosphoribosyltransferase" evidence="7">
    <location>
        <begin position="57"/>
        <end position="155"/>
    </location>
</feature>
<evidence type="ECO:0000256" key="6">
    <source>
        <dbReference type="HAMAP-Rule" id="MF_01208"/>
    </source>
</evidence>
<evidence type="ECO:0000256" key="5">
    <source>
        <dbReference type="ARBA" id="ARBA00022975"/>
    </source>
</evidence>
<dbReference type="PANTHER" id="PTHR19278:SF9">
    <property type="entry name" value="URIDINE 5'-MONOPHOSPHATE SYNTHASE"/>
    <property type="match status" value="1"/>
</dbReference>
<dbReference type="InterPro" id="IPR000836">
    <property type="entry name" value="PRTase_dom"/>
</dbReference>
<dbReference type="InterPro" id="IPR004467">
    <property type="entry name" value="Or_phspho_trans_dom"/>
</dbReference>
<reference evidence="8" key="1">
    <citation type="submission" date="2011-01" db="EMBL/GenBank/DDBJ databases">
        <authorList>
            <person name="Muzny D."/>
            <person name="Qin X."/>
            <person name="Buhay C."/>
            <person name="Dugan-Rocha S."/>
            <person name="Ding Y."/>
            <person name="Chen G."/>
            <person name="Hawes A."/>
            <person name="Holder M."/>
            <person name="Jhangiani S."/>
            <person name="Johnson A."/>
            <person name="Khan Z."/>
            <person name="Li Z."/>
            <person name="Liu W."/>
            <person name="Liu X."/>
            <person name="Perez L."/>
            <person name="Shen H."/>
            <person name="Wang Q."/>
            <person name="Watt J."/>
            <person name="Xi L."/>
            <person name="Xin Y."/>
            <person name="Zhou J."/>
            <person name="Deng J."/>
            <person name="Jiang H."/>
            <person name="Liu Y."/>
            <person name="Qu J."/>
            <person name="Song X.-Z."/>
            <person name="Zhang L."/>
            <person name="Villasana D."/>
            <person name="Johnson A."/>
            <person name="Liu J."/>
            <person name="Liyanage D."/>
            <person name="Lorensuhewa L."/>
            <person name="Robinson T."/>
            <person name="Song A."/>
            <person name="Song B.-B."/>
            <person name="Dinh H."/>
            <person name="Thornton R."/>
            <person name="Coyle M."/>
            <person name="Francisco L."/>
            <person name="Jackson L."/>
            <person name="Javaid M."/>
            <person name="Korchina V."/>
            <person name="Kovar C."/>
            <person name="Mata R."/>
            <person name="Mathew T."/>
            <person name="Ngo R."/>
            <person name="Nguyen L."/>
            <person name="Nguyen N."/>
            <person name="Okwuonu G."/>
            <person name="Ongeri F."/>
            <person name="Pham C."/>
            <person name="Simmons D."/>
            <person name="Wilczek-Boney K."/>
            <person name="Hale W."/>
            <person name="Jakkamsetti A."/>
            <person name="Pham P."/>
            <person name="Ruth R."/>
            <person name="San Lucas F."/>
            <person name="Warren J."/>
            <person name="Zhang J."/>
            <person name="Zhao Z."/>
            <person name="Zhou C."/>
            <person name="Zhu D."/>
            <person name="Lee S."/>
            <person name="Bess C."/>
            <person name="Blankenburg K."/>
            <person name="Forbes L."/>
            <person name="Fu Q."/>
            <person name="Gubbala S."/>
            <person name="Hirani K."/>
            <person name="Jayaseelan J.C."/>
            <person name="Lara F."/>
            <person name="Munidasa M."/>
            <person name="Palculict T."/>
            <person name="Patil S."/>
            <person name="Pu L.-L."/>
            <person name="Saada N."/>
            <person name="Tang L."/>
            <person name="Weissenberger G."/>
            <person name="Zhu Y."/>
            <person name="Hemphill L."/>
            <person name="Shang Y."/>
            <person name="Youmans B."/>
            <person name="Ayvaz T."/>
            <person name="Ross M."/>
            <person name="Santibanez J."/>
            <person name="Aqrawi P."/>
            <person name="Gross S."/>
            <person name="Joshi V."/>
            <person name="Fowler G."/>
            <person name="Nazareth L."/>
            <person name="Reid J."/>
            <person name="Worley K."/>
            <person name="Petrosino J."/>
            <person name="Highlander S."/>
            <person name="Gibbs R."/>
        </authorList>
    </citation>
    <scope>NUCLEOTIDE SEQUENCE [LARGE SCALE GENOMIC DNA]</scope>
    <source>
        <strain evidence="8">ATCC 19414</strain>
    </source>
</reference>
<evidence type="ECO:0000259" key="7">
    <source>
        <dbReference type="Pfam" id="PF00156"/>
    </source>
</evidence>
<comment type="catalytic activity">
    <reaction evidence="6">
        <text>orotidine 5'-phosphate + diphosphate = orotate + 5-phospho-alpha-D-ribose 1-diphosphate</text>
        <dbReference type="Rhea" id="RHEA:10380"/>
        <dbReference type="ChEBI" id="CHEBI:30839"/>
        <dbReference type="ChEBI" id="CHEBI:33019"/>
        <dbReference type="ChEBI" id="CHEBI:57538"/>
        <dbReference type="ChEBI" id="CHEBI:58017"/>
        <dbReference type="EC" id="2.4.2.10"/>
    </reaction>
</comment>
<organism evidence="8 9">
    <name type="scientific">Erysipelothrix rhusiopathiae ATCC 19414</name>
    <dbReference type="NCBI Taxonomy" id="525280"/>
    <lineage>
        <taxon>Bacteria</taxon>
        <taxon>Bacillati</taxon>
        <taxon>Bacillota</taxon>
        <taxon>Erysipelotrichia</taxon>
        <taxon>Erysipelotrichales</taxon>
        <taxon>Erysipelotrichaceae</taxon>
        <taxon>Erysipelothrix</taxon>
    </lineage>
</organism>
<comment type="cofactor">
    <cofactor evidence="6">
        <name>Mg(2+)</name>
        <dbReference type="ChEBI" id="CHEBI:18420"/>
    </cofactor>
</comment>
<comment type="function">
    <text evidence="6">Catalyzes the transfer of a ribosyl phosphate group from 5-phosphoribose 1-diphosphate to orotate, leading to the formation of orotidine monophosphate (OMP).</text>
</comment>
<sequence>MEGGIMNTSKQIAQYLLEVEAVTLSPDHLFTWASGIKSPIYCDNRITMSYPQVRKFIAESFANEIKTLYPEVDYIVGTATAGIPQACWVSDLLDKPMAYVRPKPKDHGKGKQIEGMIPRGSKVIVIEDLISTGGSCIKVCDALEAEGIEVLCVYAVFTYELKKALVAFNEANITLHTLSNYSTLIQVAREMEAITDDNLELLQSWAIDPSSFK</sequence>
<comment type="subunit">
    <text evidence="6">Homodimer.</text>
</comment>
<protein>
    <recommendedName>
        <fullName evidence="2 6">Orotate phosphoribosyltransferase</fullName>
        <shortName evidence="6">OPRT</shortName>
        <shortName evidence="6">OPRTase</shortName>
        <ecNumber evidence="2 6">2.4.2.10</ecNumber>
    </recommendedName>
</protein>
<dbReference type="GO" id="GO:0044205">
    <property type="term" value="P:'de novo' UMP biosynthetic process"/>
    <property type="evidence" value="ECO:0007669"/>
    <property type="project" value="UniProtKB-UniRule"/>
</dbReference>
<keyword evidence="4 6" id="KW-0808">Transferase</keyword>
<evidence type="ECO:0000313" key="9">
    <source>
        <dbReference type="Proteomes" id="UP000003028"/>
    </source>
</evidence>
<feature type="binding site" evidence="6">
    <location>
        <position position="105"/>
    </location>
    <ligand>
        <name>5-phospho-alpha-D-ribose 1-diphosphate</name>
        <dbReference type="ChEBI" id="CHEBI:58017"/>
        <note>ligand shared between dimeric partners</note>
    </ligand>
</feature>
<dbReference type="GO" id="GO:0019856">
    <property type="term" value="P:pyrimidine nucleobase biosynthetic process"/>
    <property type="evidence" value="ECO:0007669"/>
    <property type="project" value="TreeGrafter"/>
</dbReference>
<evidence type="ECO:0000256" key="1">
    <source>
        <dbReference type="ARBA" id="ARBA00004889"/>
    </source>
</evidence>
<dbReference type="NCBIfam" id="TIGR00336">
    <property type="entry name" value="pyrE"/>
    <property type="match status" value="1"/>
</dbReference>
<dbReference type="STRING" id="1648.A2I91_00190"/>